<dbReference type="EMBL" id="JACHBS010000001">
    <property type="protein sequence ID" value="MBB5618818.1"/>
    <property type="molecule type" value="Genomic_DNA"/>
</dbReference>
<dbReference type="Proteomes" id="UP000552883">
    <property type="component" value="Unassembled WGS sequence"/>
</dbReference>
<dbReference type="AlphaFoldDB" id="A0A840XQJ5"/>
<gene>
    <name evidence="3" type="ORF">BJ959_002314</name>
</gene>
<keyword evidence="2" id="KW-0472">Membrane</keyword>
<comment type="caution">
    <text evidence="3">The sequence shown here is derived from an EMBL/GenBank/DDBJ whole genome shotgun (WGS) entry which is preliminary data.</text>
</comment>
<feature type="compositionally biased region" description="Low complexity" evidence="1">
    <location>
        <begin position="20"/>
        <end position="38"/>
    </location>
</feature>
<keyword evidence="2" id="KW-1133">Transmembrane helix</keyword>
<protein>
    <recommendedName>
        <fullName evidence="5">DUF2993 domain-containing protein</fullName>
    </recommendedName>
</protein>
<evidence type="ECO:0000256" key="2">
    <source>
        <dbReference type="SAM" id="Phobius"/>
    </source>
</evidence>
<keyword evidence="4" id="KW-1185">Reference proteome</keyword>
<dbReference type="InterPro" id="IPR021373">
    <property type="entry name" value="DUF2993"/>
</dbReference>
<evidence type="ECO:0000313" key="3">
    <source>
        <dbReference type="EMBL" id="MBB5618818.1"/>
    </source>
</evidence>
<evidence type="ECO:0000256" key="1">
    <source>
        <dbReference type="SAM" id="MobiDB-lite"/>
    </source>
</evidence>
<organism evidence="3 4">
    <name type="scientific">Microcella frigidaquae</name>
    <dbReference type="NCBI Taxonomy" id="424758"/>
    <lineage>
        <taxon>Bacteria</taxon>
        <taxon>Bacillati</taxon>
        <taxon>Actinomycetota</taxon>
        <taxon>Actinomycetes</taxon>
        <taxon>Micrococcales</taxon>
        <taxon>Microbacteriaceae</taxon>
        <taxon>Microcella</taxon>
    </lineage>
</organism>
<keyword evidence="2" id="KW-0812">Transmembrane</keyword>
<feature type="transmembrane region" description="Helical" evidence="2">
    <location>
        <begin position="49"/>
        <end position="69"/>
    </location>
</feature>
<dbReference type="OrthoDB" id="5123569at2"/>
<reference evidence="3 4" key="1">
    <citation type="submission" date="2020-08" db="EMBL/GenBank/DDBJ databases">
        <title>Sequencing the genomes of 1000 actinobacteria strains.</title>
        <authorList>
            <person name="Klenk H.-P."/>
        </authorList>
    </citation>
    <scope>NUCLEOTIDE SEQUENCE [LARGE SCALE GENOMIC DNA]</scope>
    <source>
        <strain evidence="3 4">DSM 23889</strain>
    </source>
</reference>
<dbReference type="RefSeq" id="WP_153982385.1">
    <property type="nucleotide sequence ID" value="NZ_BAAANZ010000008.1"/>
</dbReference>
<dbReference type="Pfam" id="PF11209">
    <property type="entry name" value="LmeA"/>
    <property type="match status" value="1"/>
</dbReference>
<evidence type="ECO:0000313" key="4">
    <source>
        <dbReference type="Proteomes" id="UP000552883"/>
    </source>
</evidence>
<feature type="region of interest" description="Disordered" evidence="1">
    <location>
        <begin position="1"/>
        <end position="38"/>
    </location>
</feature>
<proteinExistence type="predicted"/>
<sequence>MADPTASDPTREAGTPPDVPEAGAPEAGTAEAEAVAAAPAPARPRRRGLIAAIVVVGVVAVLGVAAVIAENVARAQAQALIAEQVRQSLQLEAEHPVDVAIEGGPVLLQAIGGELERVVVAVPDLAVGELRGDLSLVVEGTPLDPTQPTDAVQAVFEVSEADVAAVVGALSGAIATDVRLDEREVRFEVGFDLFGVPFTIGLGLTPTVEDGELLFTPSSVVLGDERLPVDDLQEQFGGIVDPLLAGQRFCVAQYLPRALELTAVQVGDEQLVVVLQAADVALDGPEFSTLGTCG</sequence>
<accession>A0A840XQJ5</accession>
<name>A0A840XQJ5_9MICO</name>
<evidence type="ECO:0008006" key="5">
    <source>
        <dbReference type="Google" id="ProtNLM"/>
    </source>
</evidence>